<gene>
    <name evidence="1" type="ORF">SAMN05216571_11712</name>
</gene>
<dbReference type="Proteomes" id="UP000198641">
    <property type="component" value="Unassembled WGS sequence"/>
</dbReference>
<accession>A0A1G7UWI1</accession>
<dbReference type="OrthoDB" id="6182822at2"/>
<keyword evidence="2" id="KW-1185">Reference proteome</keyword>
<dbReference type="EMBL" id="FNCI01000017">
    <property type="protein sequence ID" value="SDG51641.1"/>
    <property type="molecule type" value="Genomic_DNA"/>
</dbReference>
<reference evidence="1 2" key="1">
    <citation type="submission" date="2016-10" db="EMBL/GenBank/DDBJ databases">
        <authorList>
            <person name="de Groot N.N."/>
        </authorList>
    </citation>
    <scope>NUCLEOTIDE SEQUENCE [LARGE SCALE GENOMIC DNA]</scope>
    <source>
        <strain evidence="1 2">BH539</strain>
    </source>
</reference>
<protein>
    <recommendedName>
        <fullName evidence="3">Lipoprotein</fullName>
    </recommendedName>
</protein>
<sequence length="200" mass="21174">MERHGVGKGWLGVSKRIGAVGVAGMLLAGCASGPPRLPEHSEPAAAACQWPAPEAGTFRYLRQVIAALESDDFVIIESEAQLGLVTAQRSRILAGYGMPGYQPLFGLSGFFGLGGHRSAGMAINLNRSFGDDPTQVERVSVLARDARVSVTRDLQIVEADGRLRSGRVVASDAFCGALREDIDRLADLVPPGVKPEEPLP</sequence>
<dbReference type="AlphaFoldDB" id="A0A1G7UWI1"/>
<dbReference type="STRING" id="284577.SAMN05216571_11712"/>
<dbReference type="RefSeq" id="WP_092528435.1">
    <property type="nucleotide sequence ID" value="NZ_FNCI01000017.1"/>
</dbReference>
<evidence type="ECO:0000313" key="2">
    <source>
        <dbReference type="Proteomes" id="UP000198641"/>
    </source>
</evidence>
<organism evidence="1 2">
    <name type="scientific">Onishia taeanensis</name>
    <dbReference type="NCBI Taxonomy" id="284577"/>
    <lineage>
        <taxon>Bacteria</taxon>
        <taxon>Pseudomonadati</taxon>
        <taxon>Pseudomonadota</taxon>
        <taxon>Gammaproteobacteria</taxon>
        <taxon>Oceanospirillales</taxon>
        <taxon>Halomonadaceae</taxon>
        <taxon>Onishia</taxon>
    </lineage>
</organism>
<evidence type="ECO:0008006" key="3">
    <source>
        <dbReference type="Google" id="ProtNLM"/>
    </source>
</evidence>
<proteinExistence type="predicted"/>
<evidence type="ECO:0000313" key="1">
    <source>
        <dbReference type="EMBL" id="SDG51641.1"/>
    </source>
</evidence>
<name>A0A1G7UWI1_9GAMM</name>
<dbReference type="PROSITE" id="PS51257">
    <property type="entry name" value="PROKAR_LIPOPROTEIN"/>
    <property type="match status" value="1"/>
</dbReference>